<dbReference type="AlphaFoldDB" id="A0A1L9R9J6"/>
<dbReference type="InterPro" id="IPR029058">
    <property type="entry name" value="AB_hydrolase_fold"/>
</dbReference>
<keyword evidence="3" id="KW-1185">Reference proteome</keyword>
<evidence type="ECO:0000313" key="2">
    <source>
        <dbReference type="EMBL" id="OJJ31596.1"/>
    </source>
</evidence>
<protein>
    <recommendedName>
        <fullName evidence="1">AB hydrolase-1 domain-containing protein</fullName>
    </recommendedName>
</protein>
<dbReference type="STRING" id="1073089.A0A1L9R9J6"/>
<dbReference type="Proteomes" id="UP000184383">
    <property type="component" value="Unassembled WGS sequence"/>
</dbReference>
<proteinExistence type="predicted"/>
<dbReference type="Pfam" id="PF12697">
    <property type="entry name" value="Abhydrolase_6"/>
    <property type="match status" value="1"/>
</dbReference>
<evidence type="ECO:0000259" key="1">
    <source>
        <dbReference type="Pfam" id="PF12697"/>
    </source>
</evidence>
<dbReference type="GO" id="GO:0016020">
    <property type="term" value="C:membrane"/>
    <property type="evidence" value="ECO:0007669"/>
    <property type="project" value="TreeGrafter"/>
</dbReference>
<dbReference type="PANTHER" id="PTHR43798:SF5">
    <property type="entry name" value="MONOACYLGLYCEROL LIPASE ABHD6"/>
    <property type="match status" value="1"/>
</dbReference>
<name>A0A1L9R9J6_ASPWE</name>
<dbReference type="OrthoDB" id="8119704at2759"/>
<feature type="domain" description="AB hydrolase-1" evidence="1">
    <location>
        <begin position="22"/>
        <end position="248"/>
    </location>
</feature>
<dbReference type="PRINTS" id="PR00111">
    <property type="entry name" value="ABHYDROLASE"/>
</dbReference>
<dbReference type="GO" id="GO:0046464">
    <property type="term" value="P:acylglycerol catabolic process"/>
    <property type="evidence" value="ECO:0007669"/>
    <property type="project" value="TreeGrafter"/>
</dbReference>
<dbReference type="GO" id="GO:0047372">
    <property type="term" value="F:monoacylglycerol lipase activity"/>
    <property type="evidence" value="ECO:0007669"/>
    <property type="project" value="TreeGrafter"/>
</dbReference>
<dbReference type="GeneID" id="63747385"/>
<dbReference type="EMBL" id="KV878216">
    <property type="protein sequence ID" value="OJJ31596.1"/>
    <property type="molecule type" value="Genomic_DNA"/>
</dbReference>
<sequence length="271" mass="29746">MSQPDLAALHYISSNPSAQTTILLIHGAFCSSEYWDLVIPHLSTSYHLLVPDLPGHAKSRSITPFTVDTSADLLAQLIRKEAKNGSAHVIGHSLGAHVAITLASAYPDLVQDVFVSGFAIFPPSAMAEYAPYLIWPVIRVENMIPRSVISWLMDGTDVVRLDTSVCTLDLCRQVMVALRSSGEWPAPWRARTLVVAAIKGGIIPSSDNAEYAGRLAEIGREVNPETIAVIHPDMRHPWNRQAPGLFAETARAWFERRDLPEGFLPCESTVE</sequence>
<dbReference type="SUPFAM" id="SSF53474">
    <property type="entry name" value="alpha/beta-Hydrolases"/>
    <property type="match status" value="1"/>
</dbReference>
<reference evidence="3" key="1">
    <citation type="journal article" date="2017" name="Genome Biol.">
        <title>Comparative genomics reveals high biological diversity and specific adaptations in the industrially and medically important fungal genus Aspergillus.</title>
        <authorList>
            <person name="de Vries R.P."/>
            <person name="Riley R."/>
            <person name="Wiebenga A."/>
            <person name="Aguilar-Osorio G."/>
            <person name="Amillis S."/>
            <person name="Uchima C.A."/>
            <person name="Anderluh G."/>
            <person name="Asadollahi M."/>
            <person name="Askin M."/>
            <person name="Barry K."/>
            <person name="Battaglia E."/>
            <person name="Bayram O."/>
            <person name="Benocci T."/>
            <person name="Braus-Stromeyer S.A."/>
            <person name="Caldana C."/>
            <person name="Canovas D."/>
            <person name="Cerqueira G.C."/>
            <person name="Chen F."/>
            <person name="Chen W."/>
            <person name="Choi C."/>
            <person name="Clum A."/>
            <person name="Dos Santos R.A."/>
            <person name="Damasio A.R."/>
            <person name="Diallinas G."/>
            <person name="Emri T."/>
            <person name="Fekete E."/>
            <person name="Flipphi M."/>
            <person name="Freyberg S."/>
            <person name="Gallo A."/>
            <person name="Gournas C."/>
            <person name="Habgood R."/>
            <person name="Hainaut M."/>
            <person name="Harispe M.L."/>
            <person name="Henrissat B."/>
            <person name="Hilden K.S."/>
            <person name="Hope R."/>
            <person name="Hossain A."/>
            <person name="Karabika E."/>
            <person name="Karaffa L."/>
            <person name="Karanyi Z."/>
            <person name="Krasevec N."/>
            <person name="Kuo A."/>
            <person name="Kusch H."/>
            <person name="LaButti K."/>
            <person name="Lagendijk E.L."/>
            <person name="Lapidus A."/>
            <person name="Levasseur A."/>
            <person name="Lindquist E."/>
            <person name="Lipzen A."/>
            <person name="Logrieco A.F."/>
            <person name="MacCabe A."/>
            <person name="Maekelae M.R."/>
            <person name="Malavazi I."/>
            <person name="Melin P."/>
            <person name="Meyer V."/>
            <person name="Mielnichuk N."/>
            <person name="Miskei M."/>
            <person name="Molnar A.P."/>
            <person name="Mule G."/>
            <person name="Ngan C.Y."/>
            <person name="Orejas M."/>
            <person name="Orosz E."/>
            <person name="Ouedraogo J.P."/>
            <person name="Overkamp K.M."/>
            <person name="Park H.-S."/>
            <person name="Perrone G."/>
            <person name="Piumi F."/>
            <person name="Punt P.J."/>
            <person name="Ram A.F."/>
            <person name="Ramon A."/>
            <person name="Rauscher S."/>
            <person name="Record E."/>
            <person name="Riano-Pachon D.M."/>
            <person name="Robert V."/>
            <person name="Roehrig J."/>
            <person name="Ruller R."/>
            <person name="Salamov A."/>
            <person name="Salih N.S."/>
            <person name="Samson R.A."/>
            <person name="Sandor E."/>
            <person name="Sanguinetti M."/>
            <person name="Schuetze T."/>
            <person name="Sepcic K."/>
            <person name="Shelest E."/>
            <person name="Sherlock G."/>
            <person name="Sophianopoulou V."/>
            <person name="Squina F.M."/>
            <person name="Sun H."/>
            <person name="Susca A."/>
            <person name="Todd R.B."/>
            <person name="Tsang A."/>
            <person name="Unkles S.E."/>
            <person name="van de Wiele N."/>
            <person name="van Rossen-Uffink D."/>
            <person name="Oliveira J.V."/>
            <person name="Vesth T.C."/>
            <person name="Visser J."/>
            <person name="Yu J.-H."/>
            <person name="Zhou M."/>
            <person name="Andersen M.R."/>
            <person name="Archer D.B."/>
            <person name="Baker S.E."/>
            <person name="Benoit I."/>
            <person name="Brakhage A.A."/>
            <person name="Braus G.H."/>
            <person name="Fischer R."/>
            <person name="Frisvad J.C."/>
            <person name="Goldman G.H."/>
            <person name="Houbraken J."/>
            <person name="Oakley B."/>
            <person name="Pocsi I."/>
            <person name="Scazzocchio C."/>
            <person name="Seiboth B."/>
            <person name="vanKuyk P.A."/>
            <person name="Wortman J."/>
            <person name="Dyer P.S."/>
            <person name="Grigoriev I.V."/>
        </authorList>
    </citation>
    <scope>NUCLEOTIDE SEQUENCE [LARGE SCALE GENOMIC DNA]</scope>
    <source>
        <strain evidence="3">DTO 134E9</strain>
    </source>
</reference>
<dbReference type="RefSeq" id="XP_040685273.1">
    <property type="nucleotide sequence ID" value="XM_040831537.1"/>
</dbReference>
<organism evidence="2 3">
    <name type="scientific">Aspergillus wentii DTO 134E9</name>
    <dbReference type="NCBI Taxonomy" id="1073089"/>
    <lineage>
        <taxon>Eukaryota</taxon>
        <taxon>Fungi</taxon>
        <taxon>Dikarya</taxon>
        <taxon>Ascomycota</taxon>
        <taxon>Pezizomycotina</taxon>
        <taxon>Eurotiomycetes</taxon>
        <taxon>Eurotiomycetidae</taxon>
        <taxon>Eurotiales</taxon>
        <taxon>Aspergillaceae</taxon>
        <taxon>Aspergillus</taxon>
        <taxon>Aspergillus subgen. Cremei</taxon>
    </lineage>
</organism>
<gene>
    <name evidence="2" type="ORF">ASPWEDRAFT_176661</name>
</gene>
<dbReference type="PANTHER" id="PTHR43798">
    <property type="entry name" value="MONOACYLGLYCEROL LIPASE"/>
    <property type="match status" value="1"/>
</dbReference>
<accession>A0A1L9R9J6</accession>
<evidence type="ECO:0000313" key="3">
    <source>
        <dbReference type="Proteomes" id="UP000184383"/>
    </source>
</evidence>
<dbReference type="InterPro" id="IPR050266">
    <property type="entry name" value="AB_hydrolase_sf"/>
</dbReference>
<dbReference type="VEuPathDB" id="FungiDB:ASPWEDRAFT_176661"/>
<dbReference type="InterPro" id="IPR000073">
    <property type="entry name" value="AB_hydrolase_1"/>
</dbReference>
<dbReference type="Gene3D" id="3.40.50.1820">
    <property type="entry name" value="alpha/beta hydrolase"/>
    <property type="match status" value="1"/>
</dbReference>